<evidence type="ECO:0008006" key="3">
    <source>
        <dbReference type="Google" id="ProtNLM"/>
    </source>
</evidence>
<evidence type="ECO:0000313" key="1">
    <source>
        <dbReference type="EMBL" id="MBD2561420.1"/>
    </source>
</evidence>
<accession>A0ABR8EUK4</accession>
<reference evidence="1 2" key="1">
    <citation type="journal article" date="2020" name="ISME J.">
        <title>Comparative genomics reveals insights into cyanobacterial evolution and habitat adaptation.</title>
        <authorList>
            <person name="Chen M.Y."/>
            <person name="Teng W.K."/>
            <person name="Zhao L."/>
            <person name="Hu C.X."/>
            <person name="Zhou Y.K."/>
            <person name="Han B.P."/>
            <person name="Song L.R."/>
            <person name="Shu W.S."/>
        </authorList>
    </citation>
    <scope>NUCLEOTIDE SEQUENCE [LARGE SCALE GENOMIC DNA]</scope>
    <source>
        <strain evidence="1 2">FACHB-391</strain>
    </source>
</reference>
<organism evidence="1 2">
    <name type="scientific">Nostoc linckia FACHB-391</name>
    <dbReference type="NCBI Taxonomy" id="2692906"/>
    <lineage>
        <taxon>Bacteria</taxon>
        <taxon>Bacillati</taxon>
        <taxon>Cyanobacteriota</taxon>
        <taxon>Cyanophyceae</taxon>
        <taxon>Nostocales</taxon>
        <taxon>Nostocaceae</taxon>
        <taxon>Nostoc</taxon>
    </lineage>
</organism>
<proteinExistence type="predicted"/>
<gene>
    <name evidence="1" type="ORF">H6G95_12485</name>
</gene>
<dbReference type="RefSeq" id="WP_190893286.1">
    <property type="nucleotide sequence ID" value="NZ_JACJTE010000010.1"/>
</dbReference>
<protein>
    <recommendedName>
        <fullName evidence="3">Transposase</fullName>
    </recommendedName>
</protein>
<comment type="caution">
    <text evidence="1">The sequence shown here is derived from an EMBL/GenBank/DDBJ whole genome shotgun (WGS) entry which is preliminary data.</text>
</comment>
<dbReference type="EMBL" id="JACJTE010000010">
    <property type="protein sequence ID" value="MBD2561420.1"/>
    <property type="molecule type" value="Genomic_DNA"/>
</dbReference>
<sequence>MLSQSATHYNIKYPKVLTKAELYHQINLTAKYCARSVDRVVKFDWRSQLQA</sequence>
<evidence type="ECO:0000313" key="2">
    <source>
        <dbReference type="Proteomes" id="UP000604661"/>
    </source>
</evidence>
<dbReference type="Proteomes" id="UP000604661">
    <property type="component" value="Unassembled WGS sequence"/>
</dbReference>
<name>A0ABR8EUK4_NOSLI</name>
<keyword evidence="2" id="KW-1185">Reference proteome</keyword>